<evidence type="ECO:0000313" key="3">
    <source>
        <dbReference type="Proteomes" id="UP000541444"/>
    </source>
</evidence>
<comment type="caution">
    <text evidence="2">The sequence shown here is derived from an EMBL/GenBank/DDBJ whole genome shotgun (WGS) entry which is preliminary data.</text>
</comment>
<evidence type="ECO:0000313" key="2">
    <source>
        <dbReference type="EMBL" id="KAF6166169.1"/>
    </source>
</evidence>
<feature type="region of interest" description="Disordered" evidence="1">
    <location>
        <begin position="1"/>
        <end position="39"/>
    </location>
</feature>
<keyword evidence="3" id="KW-1185">Reference proteome</keyword>
<dbReference type="AlphaFoldDB" id="A0A7J7NG05"/>
<accession>A0A7J7NG05</accession>
<name>A0A7J7NG05_9MAGN</name>
<feature type="compositionally biased region" description="Low complexity" evidence="1">
    <location>
        <begin position="24"/>
        <end position="39"/>
    </location>
</feature>
<sequence>MRLTDRQLKLQRSTEGEKLIPQLPFSSSTPEEPSPSRNLASLSSLRSNFVKESLISLFNPIFSGHHVGACSKVKDDELKENFDTKKKAEINEGKKKIMYTDNNEVYAPKAPMKNGGLRIREPNDVAVKVGL</sequence>
<proteinExistence type="predicted"/>
<evidence type="ECO:0000256" key="1">
    <source>
        <dbReference type="SAM" id="MobiDB-lite"/>
    </source>
</evidence>
<dbReference type="EMBL" id="JACGCM010000811">
    <property type="protein sequence ID" value="KAF6166169.1"/>
    <property type="molecule type" value="Genomic_DNA"/>
</dbReference>
<gene>
    <name evidence="2" type="ORF">GIB67_023879</name>
</gene>
<feature type="compositionally biased region" description="Basic and acidic residues" evidence="1">
    <location>
        <begin position="1"/>
        <end position="18"/>
    </location>
</feature>
<dbReference type="Proteomes" id="UP000541444">
    <property type="component" value="Unassembled WGS sequence"/>
</dbReference>
<protein>
    <submittedName>
        <fullName evidence="2">Uncharacterized protein</fullName>
    </submittedName>
</protein>
<organism evidence="2 3">
    <name type="scientific">Kingdonia uniflora</name>
    <dbReference type="NCBI Taxonomy" id="39325"/>
    <lineage>
        <taxon>Eukaryota</taxon>
        <taxon>Viridiplantae</taxon>
        <taxon>Streptophyta</taxon>
        <taxon>Embryophyta</taxon>
        <taxon>Tracheophyta</taxon>
        <taxon>Spermatophyta</taxon>
        <taxon>Magnoliopsida</taxon>
        <taxon>Ranunculales</taxon>
        <taxon>Circaeasteraceae</taxon>
        <taxon>Kingdonia</taxon>
    </lineage>
</organism>
<reference evidence="2 3" key="1">
    <citation type="journal article" date="2020" name="IScience">
        <title>Genome Sequencing of the Endangered Kingdonia uniflora (Circaeasteraceae, Ranunculales) Reveals Potential Mechanisms of Evolutionary Specialization.</title>
        <authorList>
            <person name="Sun Y."/>
            <person name="Deng T."/>
            <person name="Zhang A."/>
            <person name="Moore M.J."/>
            <person name="Landis J.B."/>
            <person name="Lin N."/>
            <person name="Zhang H."/>
            <person name="Zhang X."/>
            <person name="Huang J."/>
            <person name="Zhang X."/>
            <person name="Sun H."/>
            <person name="Wang H."/>
        </authorList>
    </citation>
    <scope>NUCLEOTIDE SEQUENCE [LARGE SCALE GENOMIC DNA]</scope>
    <source>
        <strain evidence="2">TB1705</strain>
        <tissue evidence="2">Leaf</tissue>
    </source>
</reference>